<evidence type="ECO:0000313" key="9">
    <source>
        <dbReference type="Proteomes" id="UP001378592"/>
    </source>
</evidence>
<dbReference type="PANTHER" id="PTHR11958">
    <property type="entry name" value="SODIUM/DICARBOXYLATE SYMPORTER-RELATED"/>
    <property type="match status" value="1"/>
</dbReference>
<organism evidence="8 9">
    <name type="scientific">Gryllus longicercus</name>
    <dbReference type="NCBI Taxonomy" id="2509291"/>
    <lineage>
        <taxon>Eukaryota</taxon>
        <taxon>Metazoa</taxon>
        <taxon>Ecdysozoa</taxon>
        <taxon>Arthropoda</taxon>
        <taxon>Hexapoda</taxon>
        <taxon>Insecta</taxon>
        <taxon>Pterygota</taxon>
        <taxon>Neoptera</taxon>
        <taxon>Polyneoptera</taxon>
        <taxon>Orthoptera</taxon>
        <taxon>Ensifera</taxon>
        <taxon>Gryllidea</taxon>
        <taxon>Grylloidea</taxon>
        <taxon>Gryllidae</taxon>
        <taxon>Gryllinae</taxon>
        <taxon>Gryllus</taxon>
    </lineage>
</organism>
<dbReference type="Proteomes" id="UP001378592">
    <property type="component" value="Unassembled WGS sequence"/>
</dbReference>
<keyword evidence="5 7" id="KW-1133">Transmembrane helix</keyword>
<evidence type="ECO:0000256" key="6">
    <source>
        <dbReference type="ARBA" id="ARBA00023136"/>
    </source>
</evidence>
<feature type="transmembrane region" description="Helical" evidence="7">
    <location>
        <begin position="403"/>
        <end position="425"/>
    </location>
</feature>
<feature type="transmembrane region" description="Helical" evidence="7">
    <location>
        <begin position="23"/>
        <end position="41"/>
    </location>
</feature>
<keyword evidence="4 7" id="KW-0812">Transmembrane</keyword>
<comment type="caution">
    <text evidence="8">The sequence shown here is derived from an EMBL/GenBank/DDBJ whole genome shotgun (WGS) entry which is preliminary data.</text>
</comment>
<evidence type="ECO:0000256" key="2">
    <source>
        <dbReference type="ARBA" id="ARBA00006148"/>
    </source>
</evidence>
<dbReference type="GO" id="GO:0015501">
    <property type="term" value="F:glutamate:sodium symporter activity"/>
    <property type="evidence" value="ECO:0007669"/>
    <property type="project" value="TreeGrafter"/>
</dbReference>
<dbReference type="Gene3D" id="1.10.3860.10">
    <property type="entry name" value="Sodium:dicarboxylate symporter"/>
    <property type="match status" value="1"/>
</dbReference>
<dbReference type="Pfam" id="PF00375">
    <property type="entry name" value="SDF"/>
    <property type="match status" value="1"/>
</dbReference>
<dbReference type="GO" id="GO:0005313">
    <property type="term" value="F:L-glutamate transmembrane transporter activity"/>
    <property type="evidence" value="ECO:0007669"/>
    <property type="project" value="TreeGrafter"/>
</dbReference>
<dbReference type="GO" id="GO:0005886">
    <property type="term" value="C:plasma membrane"/>
    <property type="evidence" value="ECO:0007669"/>
    <property type="project" value="TreeGrafter"/>
</dbReference>
<reference evidence="8 9" key="1">
    <citation type="submission" date="2024-03" db="EMBL/GenBank/DDBJ databases">
        <title>The genome assembly and annotation of the cricket Gryllus longicercus Weissman &amp; Gray.</title>
        <authorList>
            <person name="Szrajer S."/>
            <person name="Gray D."/>
            <person name="Ylla G."/>
        </authorList>
    </citation>
    <scope>NUCLEOTIDE SEQUENCE [LARGE SCALE GENOMIC DNA]</scope>
    <source>
        <strain evidence="8">DAG 2021-001</strain>
        <tissue evidence="8">Whole body minus gut</tissue>
    </source>
</reference>
<comment type="subcellular location">
    <subcellularLocation>
        <location evidence="1 7">Membrane</location>
        <topology evidence="1 7">Multi-pass membrane protein</topology>
    </subcellularLocation>
</comment>
<keyword evidence="3 7" id="KW-0813">Transport</keyword>
<evidence type="ECO:0000313" key="8">
    <source>
        <dbReference type="EMBL" id="KAK7790380.1"/>
    </source>
</evidence>
<feature type="transmembrane region" description="Helical" evidence="7">
    <location>
        <begin position="98"/>
        <end position="120"/>
    </location>
</feature>
<keyword evidence="7" id="KW-0769">Symport</keyword>
<keyword evidence="9" id="KW-1185">Reference proteome</keyword>
<evidence type="ECO:0000256" key="7">
    <source>
        <dbReference type="RuleBase" id="RU361216"/>
    </source>
</evidence>
<keyword evidence="6 7" id="KW-0472">Membrane</keyword>
<evidence type="ECO:0000256" key="3">
    <source>
        <dbReference type="ARBA" id="ARBA00022448"/>
    </source>
</evidence>
<sequence>MEDKEETVSCWKKIKQCLWNNRLTYLMVLSVILGIVIAIIVRRFAEPPSKQQERYLVFVGDILIRLLKCTSLPLIIACIIAAVSTLDLSVSRTIGWQFALLLVLTKVLSTAVGLATVVLIHPGSSGGSTAARSLDNQDEQRRCHLVDVFLDMLRNMIPTNMMEMYVHVYETVLKPPTRNLSSLEEGPDTDQADLWTWDVAGRQSYTMNLLGMIFMAIIIGASLNLLQEREKGLIALTTEVYNVAMKVAHWVVWAAPFFLFFLVFSEIVRIEDFGTYMSTWGIFLLTLHAGFLVIAVIQYPLLLFIMAGVNPLRFYVVIMKAVVAGYVTSSSMATMPMCIDCLLKEGIDERIVRFVVPIGVNVNKDGAACRLAIAVVFISQMVGCELTWVYYVTIAILSLMGSVIAPAVPFTTIAVLVMLLSSLGFPQGCGSRSMKNRDELYVHLRRATEL</sequence>
<dbReference type="InterPro" id="IPR050746">
    <property type="entry name" value="DAACS"/>
</dbReference>
<evidence type="ECO:0000256" key="1">
    <source>
        <dbReference type="ARBA" id="ARBA00004141"/>
    </source>
</evidence>
<gene>
    <name evidence="8" type="ORF">R5R35_009979</name>
</gene>
<dbReference type="EMBL" id="JAZDUA010000633">
    <property type="protein sequence ID" value="KAK7790380.1"/>
    <property type="molecule type" value="Genomic_DNA"/>
</dbReference>
<dbReference type="GO" id="GO:0015175">
    <property type="term" value="F:neutral L-amino acid transmembrane transporter activity"/>
    <property type="evidence" value="ECO:0007669"/>
    <property type="project" value="TreeGrafter"/>
</dbReference>
<dbReference type="SUPFAM" id="SSF118215">
    <property type="entry name" value="Proton glutamate symport protein"/>
    <property type="match status" value="1"/>
</dbReference>
<evidence type="ECO:0000256" key="5">
    <source>
        <dbReference type="ARBA" id="ARBA00022989"/>
    </source>
</evidence>
<name>A0AAN9V4Q1_9ORTH</name>
<feature type="transmembrane region" description="Helical" evidence="7">
    <location>
        <begin position="62"/>
        <end position="86"/>
    </location>
</feature>
<proteinExistence type="inferred from homology"/>
<dbReference type="AlphaFoldDB" id="A0AAN9V4Q1"/>
<feature type="transmembrane region" description="Helical" evidence="7">
    <location>
        <begin position="209"/>
        <end position="227"/>
    </location>
</feature>
<dbReference type="PRINTS" id="PR00173">
    <property type="entry name" value="EDTRNSPORT"/>
</dbReference>
<evidence type="ECO:0000256" key="4">
    <source>
        <dbReference type="ARBA" id="ARBA00022692"/>
    </source>
</evidence>
<feature type="transmembrane region" description="Helical" evidence="7">
    <location>
        <begin position="247"/>
        <end position="268"/>
    </location>
</feature>
<dbReference type="PANTHER" id="PTHR11958:SF63">
    <property type="entry name" value="AMINO ACID TRANSPORTER"/>
    <property type="match status" value="1"/>
</dbReference>
<comment type="similarity">
    <text evidence="2 7">Belongs to the dicarboxylate/amino acid:cation symporter (DAACS) (TC 2.A.23) family.</text>
</comment>
<dbReference type="InterPro" id="IPR036458">
    <property type="entry name" value="Na:dicarbo_symporter_sf"/>
</dbReference>
<accession>A0AAN9V4Q1</accession>
<feature type="transmembrane region" description="Helical" evidence="7">
    <location>
        <begin position="280"/>
        <end position="306"/>
    </location>
</feature>
<feature type="transmembrane region" description="Helical" evidence="7">
    <location>
        <begin position="371"/>
        <end position="391"/>
    </location>
</feature>
<dbReference type="InterPro" id="IPR001991">
    <property type="entry name" value="Na-dicarboxylate_symporter"/>
</dbReference>
<protein>
    <recommendedName>
        <fullName evidence="7">Amino acid transporter</fullName>
    </recommendedName>
</protein>